<dbReference type="PRINTS" id="PR00463">
    <property type="entry name" value="EP450I"/>
</dbReference>
<dbReference type="SUPFAM" id="SSF48264">
    <property type="entry name" value="Cytochrome P450"/>
    <property type="match status" value="1"/>
</dbReference>
<evidence type="ECO:0000256" key="5">
    <source>
        <dbReference type="PIRSR" id="PIRSR602401-1"/>
    </source>
</evidence>
<feature type="signal peptide" evidence="6">
    <location>
        <begin position="1"/>
        <end position="22"/>
    </location>
</feature>
<evidence type="ECO:0000256" key="3">
    <source>
        <dbReference type="ARBA" id="ARBA00023002"/>
    </source>
</evidence>
<feature type="chain" id="PRO_5032301993" description="Cytochrome P450" evidence="6">
    <location>
        <begin position="23"/>
        <end position="538"/>
    </location>
</feature>
<comment type="cofactor">
    <cofactor evidence="5">
        <name>heme</name>
        <dbReference type="ChEBI" id="CHEBI:30413"/>
    </cofactor>
</comment>
<gene>
    <name evidence="7" type="ORF">HU200_011317</name>
</gene>
<evidence type="ECO:0000256" key="2">
    <source>
        <dbReference type="ARBA" id="ARBA00022723"/>
    </source>
</evidence>
<dbReference type="EMBL" id="JACEFO010000825">
    <property type="protein sequence ID" value="KAF8755844.1"/>
    <property type="molecule type" value="Genomic_DNA"/>
</dbReference>
<organism evidence="7 8">
    <name type="scientific">Digitaria exilis</name>
    <dbReference type="NCBI Taxonomy" id="1010633"/>
    <lineage>
        <taxon>Eukaryota</taxon>
        <taxon>Viridiplantae</taxon>
        <taxon>Streptophyta</taxon>
        <taxon>Embryophyta</taxon>
        <taxon>Tracheophyta</taxon>
        <taxon>Spermatophyta</taxon>
        <taxon>Magnoliopsida</taxon>
        <taxon>Liliopsida</taxon>
        <taxon>Poales</taxon>
        <taxon>Poaceae</taxon>
        <taxon>PACMAD clade</taxon>
        <taxon>Panicoideae</taxon>
        <taxon>Panicodae</taxon>
        <taxon>Paniceae</taxon>
        <taxon>Anthephorinae</taxon>
        <taxon>Digitaria</taxon>
    </lineage>
</organism>
<evidence type="ECO:0000256" key="6">
    <source>
        <dbReference type="SAM" id="SignalP"/>
    </source>
</evidence>
<dbReference type="GO" id="GO:0005506">
    <property type="term" value="F:iron ion binding"/>
    <property type="evidence" value="ECO:0007669"/>
    <property type="project" value="InterPro"/>
</dbReference>
<dbReference type="GO" id="GO:0020037">
    <property type="term" value="F:heme binding"/>
    <property type="evidence" value="ECO:0007669"/>
    <property type="project" value="InterPro"/>
</dbReference>
<keyword evidence="5" id="KW-0349">Heme</keyword>
<dbReference type="OrthoDB" id="1470350at2759"/>
<comment type="caution">
    <text evidence="7">The sequence shown here is derived from an EMBL/GenBank/DDBJ whole genome shotgun (WGS) entry which is preliminary data.</text>
</comment>
<dbReference type="CDD" id="cd11064">
    <property type="entry name" value="CYP86A"/>
    <property type="match status" value="1"/>
</dbReference>
<dbReference type="InterPro" id="IPR001128">
    <property type="entry name" value="Cyt_P450"/>
</dbReference>
<name>A0A835FHN3_9POAL</name>
<dbReference type="Gene3D" id="1.10.630.10">
    <property type="entry name" value="Cytochrome P450"/>
    <property type="match status" value="1"/>
</dbReference>
<dbReference type="Proteomes" id="UP000636709">
    <property type="component" value="Unassembled WGS sequence"/>
</dbReference>
<keyword evidence="8" id="KW-1185">Reference proteome</keyword>
<proteinExistence type="inferred from homology"/>
<dbReference type="Pfam" id="PF00067">
    <property type="entry name" value="p450"/>
    <property type="match status" value="1"/>
</dbReference>
<evidence type="ECO:0000256" key="1">
    <source>
        <dbReference type="ARBA" id="ARBA00010617"/>
    </source>
</evidence>
<dbReference type="AlphaFoldDB" id="A0A835FHN3"/>
<reference evidence="7" key="1">
    <citation type="submission" date="2020-07" db="EMBL/GenBank/DDBJ databases">
        <title>Genome sequence and genetic diversity analysis of an under-domesticated orphan crop, white fonio (Digitaria exilis).</title>
        <authorList>
            <person name="Bennetzen J.L."/>
            <person name="Chen S."/>
            <person name="Ma X."/>
            <person name="Wang X."/>
            <person name="Yssel A.E.J."/>
            <person name="Chaluvadi S.R."/>
            <person name="Johnson M."/>
            <person name="Gangashetty P."/>
            <person name="Hamidou F."/>
            <person name="Sanogo M.D."/>
            <person name="Zwaenepoel A."/>
            <person name="Wallace J."/>
            <person name="Van De Peer Y."/>
            <person name="Van Deynze A."/>
        </authorList>
    </citation>
    <scope>NUCLEOTIDE SEQUENCE</scope>
    <source>
        <tissue evidence="7">Leaves</tissue>
    </source>
</reference>
<dbReference type="InterPro" id="IPR002401">
    <property type="entry name" value="Cyt_P450_E_grp-I"/>
</dbReference>
<dbReference type="GO" id="GO:0004497">
    <property type="term" value="F:monooxygenase activity"/>
    <property type="evidence" value="ECO:0007669"/>
    <property type="project" value="InterPro"/>
</dbReference>
<dbReference type="InterPro" id="IPR036396">
    <property type="entry name" value="Cyt_P450_sf"/>
</dbReference>
<sequence>MSPTWAVAGLALLAIFSYLAMARHHQSRRYPPVSGTVFHKLYHFRRLHDYLTDLSRRRKTFRLLAPGGRRLVYTCDPAVVEHILRTSFAGYGKGPFNYGNTRDLLGDGIFAVDGDRWRQQRAIAAHEFSTGPMREFSAAVFRDNAAKLAAVVSGYAASKQPMEFQATAMDSIFAVTFGSDLDTLDGDDEARAFAAAVDDASEFTLLRYVNPFWKAMRFLNVGPEAELRDRIKVVDEFVCSRIRARFEELTRQPGVVTTTTRQDMLSRFMEAASTTTTDDGGSTGTTKTKVDYKYLRDIVLSIVIAGKDTTVEALAWFFYMACKHPNVQERVWQEVGEATGVGEEDTSVEEFARSLTDEALGRMHYLHAALTETLRLYPPLPLNNKECFADDVLPNGFSVDKGDIVFYVPYAMGRMEYLWGEDAETFRPERWLDEHGQFQQESPFKICLGKEFAYRQMKVLAAVLLRFFVFRLRDGEESSVRYRATITLLIDHGLHLTATPRRATSSQPVVMLTAEHPRVAVVVMIGAWHGMGMSHRNN</sequence>
<protein>
    <recommendedName>
        <fullName evidence="9">Cytochrome P450</fullName>
    </recommendedName>
</protein>
<evidence type="ECO:0000256" key="4">
    <source>
        <dbReference type="ARBA" id="ARBA00023004"/>
    </source>
</evidence>
<evidence type="ECO:0008006" key="9">
    <source>
        <dbReference type="Google" id="ProtNLM"/>
    </source>
</evidence>
<accession>A0A835FHN3</accession>
<feature type="binding site" description="axial binding residue" evidence="5">
    <location>
        <position position="447"/>
    </location>
    <ligand>
        <name>heme</name>
        <dbReference type="ChEBI" id="CHEBI:30413"/>
    </ligand>
    <ligandPart>
        <name>Fe</name>
        <dbReference type="ChEBI" id="CHEBI:18248"/>
    </ligandPart>
</feature>
<dbReference type="GO" id="GO:0016705">
    <property type="term" value="F:oxidoreductase activity, acting on paired donors, with incorporation or reduction of molecular oxygen"/>
    <property type="evidence" value="ECO:0007669"/>
    <property type="project" value="InterPro"/>
</dbReference>
<dbReference type="PRINTS" id="PR00385">
    <property type="entry name" value="P450"/>
</dbReference>
<keyword evidence="6" id="KW-0732">Signal</keyword>
<dbReference type="PANTHER" id="PTHR24296">
    <property type="entry name" value="CYTOCHROME P450"/>
    <property type="match status" value="1"/>
</dbReference>
<keyword evidence="3" id="KW-0560">Oxidoreductase</keyword>
<evidence type="ECO:0000313" key="8">
    <source>
        <dbReference type="Proteomes" id="UP000636709"/>
    </source>
</evidence>
<comment type="similarity">
    <text evidence="1">Belongs to the cytochrome P450 family.</text>
</comment>
<keyword evidence="2 5" id="KW-0479">Metal-binding</keyword>
<evidence type="ECO:0000313" key="7">
    <source>
        <dbReference type="EMBL" id="KAF8755844.1"/>
    </source>
</evidence>
<keyword evidence="4 5" id="KW-0408">Iron</keyword>